<evidence type="ECO:0000256" key="12">
    <source>
        <dbReference type="ARBA" id="ARBA00023239"/>
    </source>
</evidence>
<dbReference type="PANTHER" id="PTHR42735:SF6">
    <property type="entry name" value="SPHINGOSINE-1-PHOSPHATE LYASE 1"/>
    <property type="match status" value="1"/>
</dbReference>
<evidence type="ECO:0000256" key="2">
    <source>
        <dbReference type="ARBA" id="ARBA00004389"/>
    </source>
</evidence>
<dbReference type="GO" id="GO:0005789">
    <property type="term" value="C:endoplasmic reticulum membrane"/>
    <property type="evidence" value="ECO:0007669"/>
    <property type="project" value="UniProtKB-SubCell"/>
</dbReference>
<dbReference type="AlphaFoldDB" id="A0A6J7JV19"/>
<keyword evidence="8" id="KW-0746">Sphingolipid metabolism</keyword>
<keyword evidence="7" id="KW-0663">Pyridoxal phosphate</keyword>
<keyword evidence="12" id="KW-0456">Lyase</keyword>
<evidence type="ECO:0000256" key="4">
    <source>
        <dbReference type="ARBA" id="ARBA00004991"/>
    </source>
</evidence>
<dbReference type="EMBL" id="CAFBOL010000002">
    <property type="protein sequence ID" value="CAB4971065.1"/>
    <property type="molecule type" value="Genomic_DNA"/>
</dbReference>
<keyword evidence="10" id="KW-0443">Lipid metabolism</keyword>
<dbReference type="PANTHER" id="PTHR42735">
    <property type="match status" value="1"/>
</dbReference>
<dbReference type="EMBL" id="CAFBIY010000009">
    <property type="protein sequence ID" value="CAB4846604.1"/>
    <property type="molecule type" value="Genomic_DNA"/>
</dbReference>
<dbReference type="InterPro" id="IPR015422">
    <property type="entry name" value="PyrdxlP-dep_Trfase_small"/>
</dbReference>
<dbReference type="EMBL" id="CAFBMT010000018">
    <property type="protein sequence ID" value="CAB4947216.1"/>
    <property type="molecule type" value="Genomic_DNA"/>
</dbReference>
<comment type="cofactor">
    <cofactor evidence="1">
        <name>pyridoxal 5'-phosphate</name>
        <dbReference type="ChEBI" id="CHEBI:597326"/>
    </cofactor>
</comment>
<name>A0A6J7JV19_9ZZZZ</name>
<evidence type="ECO:0000256" key="3">
    <source>
        <dbReference type="ARBA" id="ARBA00004760"/>
    </source>
</evidence>
<evidence type="ECO:0000313" key="16">
    <source>
        <dbReference type="EMBL" id="CAB4821964.1"/>
    </source>
</evidence>
<accession>A0A6J7JV19</accession>
<comment type="pathway">
    <text evidence="3">Lipid metabolism; sphingolipid metabolism.</text>
</comment>
<comment type="subcellular location">
    <subcellularLocation>
        <location evidence="2">Endoplasmic reticulum membrane</location>
        <topology evidence="2">Single-pass membrane protein</topology>
    </subcellularLocation>
</comment>
<evidence type="ECO:0000256" key="1">
    <source>
        <dbReference type="ARBA" id="ARBA00001933"/>
    </source>
</evidence>
<evidence type="ECO:0000256" key="7">
    <source>
        <dbReference type="ARBA" id="ARBA00022898"/>
    </source>
</evidence>
<dbReference type="GO" id="GO:0030149">
    <property type="term" value="P:sphingolipid catabolic process"/>
    <property type="evidence" value="ECO:0007669"/>
    <property type="project" value="TreeGrafter"/>
</dbReference>
<keyword evidence="9" id="KW-1133">Transmembrane helix</keyword>
<evidence type="ECO:0000256" key="5">
    <source>
        <dbReference type="ARBA" id="ARBA00022692"/>
    </source>
</evidence>
<evidence type="ECO:0000313" key="19">
    <source>
        <dbReference type="EMBL" id="CAB4971065.1"/>
    </source>
</evidence>
<evidence type="ECO:0000256" key="13">
    <source>
        <dbReference type="ARBA" id="ARBA00038302"/>
    </source>
</evidence>
<evidence type="ECO:0000256" key="11">
    <source>
        <dbReference type="ARBA" id="ARBA00023136"/>
    </source>
</evidence>
<dbReference type="SUPFAM" id="SSF53383">
    <property type="entry name" value="PLP-dependent transferases"/>
    <property type="match status" value="1"/>
</dbReference>
<dbReference type="InterPro" id="IPR015421">
    <property type="entry name" value="PyrdxlP-dep_Trfase_major"/>
</dbReference>
<evidence type="ECO:0000256" key="8">
    <source>
        <dbReference type="ARBA" id="ARBA00022919"/>
    </source>
</evidence>
<comment type="similarity">
    <text evidence="13">Belongs to the group II decarboxylase family. Sphingosine-1-phosphate lyase subfamily.</text>
</comment>
<sequence>MANSIFPYTDRFGVLEGLPAEPMADADILALLADLASKEDQRWEGGKCSGTTYGGDHEHYAVVAEAYSHFLHVNTLQRDLCPSMSHMEYEIITMTSDLLHGEAVTQLDPNQKVCGVIGAGGTESILNAVLGYRNWAQSRGIEHPQMILPDTAHPAFLKGAHLFGLELVVVPTDPVSTLVDPQAVRAAITPRTAVIVGSAGNYAYGTIDPIEALSAIAVETGVGLHVDGCLGGWILPWGQRLGYTNIPVFDFRLPGVTSISADTHKYGYGPKGVSVLLWRDASYRRHHYFVEPDWNGGIYASAALLGSRSGGVIAGTWAGMRRLGTPGYLRKAKAIFEAAFAMQEHVRSHPELTIMGDPSFCFAFRSDEFDVYHVNDRMKTNGWRFNGLQHPSALHFCVTGPQTQPGLVDAWAAELQDGVAYAREHIGEQPRSGSMYGGAGLSPAELASARSESIRGIGMFIDLITDGPPS</sequence>
<evidence type="ECO:0000256" key="6">
    <source>
        <dbReference type="ARBA" id="ARBA00022824"/>
    </source>
</evidence>
<dbReference type="Gene3D" id="3.40.640.10">
    <property type="entry name" value="Type I PLP-dependent aspartate aminotransferase-like (Major domain)"/>
    <property type="match status" value="1"/>
</dbReference>
<protein>
    <submittedName>
        <fullName evidence="18">Unannotated protein</fullName>
    </submittedName>
</protein>
<keyword evidence="5" id="KW-0812">Transmembrane</keyword>
<dbReference type="FunFam" id="3.40.640.10:FF:000020">
    <property type="entry name" value="sphingosine-1-phosphate lyase 1"/>
    <property type="match status" value="1"/>
</dbReference>
<dbReference type="GO" id="GO:0019752">
    <property type="term" value="P:carboxylic acid metabolic process"/>
    <property type="evidence" value="ECO:0007669"/>
    <property type="project" value="InterPro"/>
</dbReference>
<comment type="pathway">
    <text evidence="4">Sphingolipid metabolism.</text>
</comment>
<keyword evidence="11" id="KW-0472">Membrane</keyword>
<dbReference type="GO" id="GO:0008117">
    <property type="term" value="F:sphinganine-1-phosphate aldolase activity"/>
    <property type="evidence" value="ECO:0007669"/>
    <property type="project" value="TreeGrafter"/>
</dbReference>
<keyword evidence="6" id="KW-0256">Endoplasmic reticulum</keyword>
<evidence type="ECO:0000256" key="10">
    <source>
        <dbReference type="ARBA" id="ARBA00023098"/>
    </source>
</evidence>
<dbReference type="InterPro" id="IPR015424">
    <property type="entry name" value="PyrdxlP-dep_Trfase"/>
</dbReference>
<evidence type="ECO:0000313" key="18">
    <source>
        <dbReference type="EMBL" id="CAB4947216.1"/>
    </source>
</evidence>
<reference evidence="18" key="1">
    <citation type="submission" date="2020-05" db="EMBL/GenBank/DDBJ databases">
        <authorList>
            <person name="Chiriac C."/>
            <person name="Salcher M."/>
            <person name="Ghai R."/>
            <person name="Kavagutti S V."/>
        </authorList>
    </citation>
    <scope>NUCLEOTIDE SEQUENCE</scope>
</reference>
<dbReference type="InterPro" id="IPR050477">
    <property type="entry name" value="GrpII_AminoAcid_Decarb"/>
</dbReference>
<dbReference type="EMBL" id="CAEZYF010000017">
    <property type="protein sequence ID" value="CAB4734822.1"/>
    <property type="molecule type" value="Genomic_DNA"/>
</dbReference>
<evidence type="ECO:0000313" key="15">
    <source>
        <dbReference type="EMBL" id="CAB4734822.1"/>
    </source>
</evidence>
<proteinExistence type="inferred from homology"/>
<evidence type="ECO:0000313" key="14">
    <source>
        <dbReference type="EMBL" id="CAB4364841.1"/>
    </source>
</evidence>
<dbReference type="Pfam" id="PF00282">
    <property type="entry name" value="Pyridoxal_deC"/>
    <property type="match status" value="1"/>
</dbReference>
<organism evidence="18">
    <name type="scientific">freshwater metagenome</name>
    <dbReference type="NCBI Taxonomy" id="449393"/>
    <lineage>
        <taxon>unclassified sequences</taxon>
        <taxon>metagenomes</taxon>
        <taxon>ecological metagenomes</taxon>
    </lineage>
</organism>
<dbReference type="EMBL" id="CAESGF010000019">
    <property type="protein sequence ID" value="CAB4364841.1"/>
    <property type="molecule type" value="Genomic_DNA"/>
</dbReference>
<evidence type="ECO:0000256" key="9">
    <source>
        <dbReference type="ARBA" id="ARBA00022989"/>
    </source>
</evidence>
<dbReference type="EMBL" id="CAFAAV010000103">
    <property type="protein sequence ID" value="CAB4821964.1"/>
    <property type="molecule type" value="Genomic_DNA"/>
</dbReference>
<dbReference type="Gene3D" id="6.10.140.2150">
    <property type="match status" value="1"/>
</dbReference>
<dbReference type="InterPro" id="IPR002129">
    <property type="entry name" value="PyrdxlP-dep_de-COase"/>
</dbReference>
<dbReference type="GO" id="GO:0030170">
    <property type="term" value="F:pyridoxal phosphate binding"/>
    <property type="evidence" value="ECO:0007669"/>
    <property type="project" value="InterPro"/>
</dbReference>
<dbReference type="Gene3D" id="3.90.1150.10">
    <property type="entry name" value="Aspartate Aminotransferase, domain 1"/>
    <property type="match status" value="1"/>
</dbReference>
<evidence type="ECO:0000313" key="17">
    <source>
        <dbReference type="EMBL" id="CAB4846604.1"/>
    </source>
</evidence>
<gene>
    <name evidence="15" type="ORF">UFOPK2656_02416</name>
    <name evidence="16" type="ORF">UFOPK3099_01438</name>
    <name evidence="17" type="ORF">UFOPK3267_00276</name>
    <name evidence="18" type="ORF">UFOPK3651_02602</name>
    <name evidence="19" type="ORF">UFOPK3931_00117</name>
    <name evidence="14" type="ORF">UFOPK4189_02599</name>
</gene>